<dbReference type="InterPro" id="IPR011519">
    <property type="entry name" value="UnbV_ASPIC"/>
</dbReference>
<name>A0A1G7GZP2_9FLAO</name>
<keyword evidence="5" id="KW-1185">Reference proteome</keyword>
<dbReference type="Gene3D" id="2.130.10.130">
    <property type="entry name" value="Integrin alpha, N-terminal"/>
    <property type="match status" value="3"/>
</dbReference>
<dbReference type="PANTHER" id="PTHR16026:SF0">
    <property type="entry name" value="CARTILAGE ACIDIC PROTEIN 1"/>
    <property type="match status" value="1"/>
</dbReference>
<dbReference type="InterPro" id="IPR028994">
    <property type="entry name" value="Integrin_alpha_N"/>
</dbReference>
<dbReference type="InterPro" id="IPR027039">
    <property type="entry name" value="Crtac1"/>
</dbReference>
<dbReference type="EMBL" id="FNBD01000005">
    <property type="protein sequence ID" value="SDE93640.1"/>
    <property type="molecule type" value="Genomic_DNA"/>
</dbReference>
<organism evidence="4 5">
    <name type="scientific">Cellulophaga baltica</name>
    <dbReference type="NCBI Taxonomy" id="76594"/>
    <lineage>
        <taxon>Bacteria</taxon>
        <taxon>Pseudomonadati</taxon>
        <taxon>Bacteroidota</taxon>
        <taxon>Flavobacteriia</taxon>
        <taxon>Flavobacteriales</taxon>
        <taxon>Flavobacteriaceae</taxon>
        <taxon>Cellulophaga</taxon>
    </lineage>
</organism>
<feature type="chain" id="PRO_5010353697" evidence="2">
    <location>
        <begin position="20"/>
        <end position="1119"/>
    </location>
</feature>
<dbReference type="AlphaFoldDB" id="A0A1G7GZP2"/>
<dbReference type="RefSeq" id="WP_074538318.1">
    <property type="nucleotide sequence ID" value="NZ_FNBD01000005.1"/>
</dbReference>
<dbReference type="Pfam" id="PF07593">
    <property type="entry name" value="UnbV_ASPIC"/>
    <property type="match status" value="1"/>
</dbReference>
<evidence type="ECO:0000259" key="3">
    <source>
        <dbReference type="Pfam" id="PF07593"/>
    </source>
</evidence>
<reference evidence="5" key="1">
    <citation type="submission" date="2016-10" db="EMBL/GenBank/DDBJ databases">
        <authorList>
            <person name="Varghese N."/>
            <person name="Submissions S."/>
        </authorList>
    </citation>
    <scope>NUCLEOTIDE SEQUENCE [LARGE SCALE GENOMIC DNA]</scope>
    <source>
        <strain evidence="5">DSM 24729</strain>
    </source>
</reference>
<accession>A0A1G7GZP2</accession>
<dbReference type="Proteomes" id="UP000182114">
    <property type="component" value="Unassembled WGS sequence"/>
</dbReference>
<dbReference type="InterPro" id="IPR013517">
    <property type="entry name" value="FG-GAP"/>
</dbReference>
<sequence>MKFKKLRSALILLSSFAFLTSCIQKEKEELKDVEDLDTLFTMLTPNETGIDFINKVENQKNFNIFKYRNFYNGGGVAIGDINNDGLPDIYLTANMEKNKLYINKGDFKFEDVSESAGVEGNKPWSTGVVMADINNDGLLDIYVSNAGNMEGNNHDNDLYINNGDLTFTEQASNYNLAKTGFSTHASFFDYDKDGDLDAYILNNSNIPVSSLGYAEQRDVRAQNWDGVPDIFRGVGDMLLRNDGGKFVDVSEEAGIYGSLIGFGLGVMVSDVNNDLYPDIYVSNDFYERDYLYINNQDGTFTEDIKSWTSHLCLSAMGVDMADINNDGLNDIFITDMLPEGDERVKSVMEFEGYNIFKLKQSKDFYQQYIQNTLQLNNGNGSFSEVAFHSGVAKTDWSWAGLLFDMDNDGLRDIYITNGVNHDLTDLDFVDFLANEIIQKMALTGKKESIDSIISKMPIKPQSNYAYKNNGDITFKNASKDWGLEIPSLSNGAAYGDLDNDGDLDLVVNNVNMQAFIYKNKSNELADNNYIRIQLIGADKNKFAIGARVKLFYKGNIILQDEMPSRGFQSSMDYTMAIGLGATKVIDSLEILWPDDKIEKLTNIASNQTITLSHADALETYKIPEKKSKSTLLQELSEKKLIAHKENNYQDFDNEGLISKMLSQEGPALAVADVNGDGNEDIFVGGAKGAPAILYFHLGDGELIKSSQNDIEADFRLEDTAAAFFDVDNDGDVDLMVGNGGNQVSEENSYKPRVYLNNGKGEFTKSIENIPSSFKNISVIAPYDFDNDGDVDVFVGSRSVVGVYGVSPNHLFLENTGKGKFVNSTEKLAYDLKNSGMITDAIWVDIDGDLKKDLVTVSEWGAPNIYKNSGRRLSKLASNLDNLKGWWGTVASADLDNDGDLDLILGNQGSNVPYKASGLAPMKLWINDFDNNGSIEQIMSQSFNGKDYPLHQKRELTAQIVSLKKQNLKASDYAKRTIEEIFPKDVFDNTIVKTANTMESLIAVNEGGGEFTIKVLPSRVQLSCICGISCIDVNNDGNLDLVMGGNNFEFKPQYSRLDASYGNVLLGDGKLNFSWQDYETSGFFIKDEIKHLQKFKSNAGKYYLIAAINNNKPKIYKLNE</sequence>
<proteinExistence type="predicted"/>
<dbReference type="PROSITE" id="PS51257">
    <property type="entry name" value="PROKAR_LIPOPROTEIN"/>
    <property type="match status" value="1"/>
</dbReference>
<feature type="signal peptide" evidence="2">
    <location>
        <begin position="1"/>
        <end position="19"/>
    </location>
</feature>
<evidence type="ECO:0000256" key="1">
    <source>
        <dbReference type="ARBA" id="ARBA00022729"/>
    </source>
</evidence>
<feature type="domain" description="ASPIC/UnbV" evidence="3">
    <location>
        <begin position="543"/>
        <end position="610"/>
    </location>
</feature>
<keyword evidence="1 2" id="KW-0732">Signal</keyword>
<evidence type="ECO:0000313" key="5">
    <source>
        <dbReference type="Proteomes" id="UP000182114"/>
    </source>
</evidence>
<dbReference type="PANTHER" id="PTHR16026">
    <property type="entry name" value="CARTILAGE ACIDIC PROTEIN 1"/>
    <property type="match status" value="1"/>
</dbReference>
<dbReference type="SUPFAM" id="SSF69318">
    <property type="entry name" value="Integrin alpha N-terminal domain"/>
    <property type="match status" value="3"/>
</dbReference>
<dbReference type="Pfam" id="PF13517">
    <property type="entry name" value="FG-GAP_3"/>
    <property type="match status" value="6"/>
</dbReference>
<evidence type="ECO:0000256" key="2">
    <source>
        <dbReference type="SAM" id="SignalP"/>
    </source>
</evidence>
<gene>
    <name evidence="4" type="ORF">SAMN04487992_105171</name>
</gene>
<protein>
    <submittedName>
        <fullName evidence="4">Repeat domain-containing protein</fullName>
    </submittedName>
</protein>
<evidence type="ECO:0000313" key="4">
    <source>
        <dbReference type="EMBL" id="SDE93640.1"/>
    </source>
</evidence>